<dbReference type="Proteomes" id="UP000610862">
    <property type="component" value="Unassembled WGS sequence"/>
</dbReference>
<evidence type="ECO:0000313" key="2">
    <source>
        <dbReference type="Proteomes" id="UP000610862"/>
    </source>
</evidence>
<accession>A0A926E4W6</accession>
<keyword evidence="2" id="KW-1185">Reference proteome</keyword>
<reference evidence="1" key="1">
    <citation type="submission" date="2020-08" db="EMBL/GenBank/DDBJ databases">
        <title>Genome public.</title>
        <authorList>
            <person name="Liu C."/>
            <person name="Sun Q."/>
        </authorList>
    </citation>
    <scope>NUCLEOTIDE SEQUENCE</scope>
    <source>
        <strain evidence="1">NSJ-24</strain>
    </source>
</reference>
<gene>
    <name evidence="1" type="ORF">H8692_03575</name>
</gene>
<name>A0A926E4W6_9FIRM</name>
<sequence length="227" mass="26442">MGMKLKQPCVSQKEKDSEWSNTINGKFVIIGMDAFLIPWNPLYQIQHGPHYFITKKTLSDQQLCFDPTYGFHNKKYPSKSLVSNSYALIPVKMKTSEKYPPGYKSAPFDQAKEVIKNHPKTLNNFRMQADIWVSENEETALLPAKFTDALLTGRYLYRHFLEKKYINSHALSLFQDKEYYRKWIAVKNGFYKAALDQRNNIAYSEAFSILESLLKQEMTLAEQILCK</sequence>
<proteinExistence type="predicted"/>
<dbReference type="EMBL" id="JACRTA010000001">
    <property type="protein sequence ID" value="MBC8567845.1"/>
    <property type="molecule type" value="Genomic_DNA"/>
</dbReference>
<evidence type="ECO:0000313" key="1">
    <source>
        <dbReference type="EMBL" id="MBC8567845.1"/>
    </source>
</evidence>
<dbReference type="RefSeq" id="WP_187525007.1">
    <property type="nucleotide sequence ID" value="NZ_JACRTA010000001.1"/>
</dbReference>
<protein>
    <submittedName>
        <fullName evidence="1">Uncharacterized protein</fullName>
    </submittedName>
</protein>
<comment type="caution">
    <text evidence="1">The sequence shown here is derived from an EMBL/GenBank/DDBJ whole genome shotgun (WGS) entry which is preliminary data.</text>
</comment>
<dbReference type="AlphaFoldDB" id="A0A926E4W6"/>
<organism evidence="1 2">
    <name type="scientific">Lentihominibacter hominis</name>
    <dbReference type="NCBI Taxonomy" id="2763645"/>
    <lineage>
        <taxon>Bacteria</taxon>
        <taxon>Bacillati</taxon>
        <taxon>Bacillota</taxon>
        <taxon>Clostridia</taxon>
        <taxon>Peptostreptococcales</taxon>
        <taxon>Anaerovoracaceae</taxon>
        <taxon>Lentihominibacter</taxon>
    </lineage>
</organism>